<dbReference type="AlphaFoldDB" id="A0A2G5B216"/>
<dbReference type="STRING" id="763665.A0A2G5B216"/>
<dbReference type="EMBL" id="KZ303549">
    <property type="protein sequence ID" value="PIA13058.1"/>
    <property type="molecule type" value="Genomic_DNA"/>
</dbReference>
<name>A0A2G5B216_COERN</name>
<dbReference type="Pfam" id="PF07876">
    <property type="entry name" value="Dabb"/>
    <property type="match status" value="1"/>
</dbReference>
<protein>
    <recommendedName>
        <fullName evidence="2">Stress-response A/B barrel domain-containing protein</fullName>
    </recommendedName>
</protein>
<dbReference type="InterPro" id="IPR013097">
    <property type="entry name" value="Dabb"/>
</dbReference>
<organism evidence="3 4">
    <name type="scientific">Coemansia reversa (strain ATCC 12441 / NRRL 1564)</name>
    <dbReference type="NCBI Taxonomy" id="763665"/>
    <lineage>
        <taxon>Eukaryota</taxon>
        <taxon>Fungi</taxon>
        <taxon>Fungi incertae sedis</taxon>
        <taxon>Zoopagomycota</taxon>
        <taxon>Kickxellomycotina</taxon>
        <taxon>Kickxellomycetes</taxon>
        <taxon>Kickxellales</taxon>
        <taxon>Kickxellaceae</taxon>
        <taxon>Coemansia</taxon>
    </lineage>
</organism>
<dbReference type="PANTHER" id="PTHR33178:SF10">
    <property type="entry name" value="STRESS-RESPONSE A_B BARREL DOMAIN-CONTAINING PROTEIN"/>
    <property type="match status" value="1"/>
</dbReference>
<sequence length="100" mass="11093">MSFIHIVLLPVSPSAPQELVDKVIADLNRLSEQISFVTRSSCGKTVTQRGRQYTHALLVELERAEQLPEYANHPAHQAVLANIKLIVAEETLAIDFNDTA</sequence>
<dbReference type="SUPFAM" id="SSF54909">
    <property type="entry name" value="Dimeric alpha+beta barrel"/>
    <property type="match status" value="1"/>
</dbReference>
<feature type="domain" description="Stress-response A/B barrel" evidence="2">
    <location>
        <begin position="3"/>
        <end position="96"/>
    </location>
</feature>
<accession>A0A2G5B216</accession>
<dbReference type="Gene3D" id="3.30.70.100">
    <property type="match status" value="1"/>
</dbReference>
<dbReference type="InterPro" id="IPR044662">
    <property type="entry name" value="HS1/DABB1-like"/>
</dbReference>
<dbReference type="PROSITE" id="PS51502">
    <property type="entry name" value="S_R_A_B_BARREL"/>
    <property type="match status" value="1"/>
</dbReference>
<dbReference type="OrthoDB" id="42919at2759"/>
<evidence type="ECO:0000259" key="2">
    <source>
        <dbReference type="PROSITE" id="PS51502"/>
    </source>
</evidence>
<proteinExistence type="predicted"/>
<evidence type="ECO:0000256" key="1">
    <source>
        <dbReference type="ARBA" id="ARBA00011738"/>
    </source>
</evidence>
<evidence type="ECO:0000313" key="3">
    <source>
        <dbReference type="EMBL" id="PIA13058.1"/>
    </source>
</evidence>
<keyword evidence="4" id="KW-1185">Reference proteome</keyword>
<dbReference type="Proteomes" id="UP000242474">
    <property type="component" value="Unassembled WGS sequence"/>
</dbReference>
<dbReference type="InterPro" id="IPR011008">
    <property type="entry name" value="Dimeric_a/b-barrel"/>
</dbReference>
<evidence type="ECO:0000313" key="4">
    <source>
        <dbReference type="Proteomes" id="UP000242474"/>
    </source>
</evidence>
<dbReference type="SMART" id="SM00886">
    <property type="entry name" value="Dabb"/>
    <property type="match status" value="1"/>
</dbReference>
<dbReference type="PANTHER" id="PTHR33178">
    <property type="match status" value="1"/>
</dbReference>
<comment type="subunit">
    <text evidence="1">Homodimer.</text>
</comment>
<gene>
    <name evidence="3" type="ORF">COEREDRAFT_83737</name>
</gene>
<reference evidence="3 4" key="1">
    <citation type="journal article" date="2015" name="Genome Biol. Evol.">
        <title>Phylogenomic analyses indicate that early fungi evolved digesting cell walls of algal ancestors of land plants.</title>
        <authorList>
            <person name="Chang Y."/>
            <person name="Wang S."/>
            <person name="Sekimoto S."/>
            <person name="Aerts A.L."/>
            <person name="Choi C."/>
            <person name="Clum A."/>
            <person name="LaButti K.M."/>
            <person name="Lindquist E.A."/>
            <person name="Yee Ngan C."/>
            <person name="Ohm R.A."/>
            <person name="Salamov A.A."/>
            <person name="Grigoriev I.V."/>
            <person name="Spatafora J.W."/>
            <person name="Berbee M.L."/>
        </authorList>
    </citation>
    <scope>NUCLEOTIDE SEQUENCE [LARGE SCALE GENOMIC DNA]</scope>
    <source>
        <strain evidence="3 4">NRRL 1564</strain>
    </source>
</reference>